<dbReference type="InterPro" id="IPR058669">
    <property type="entry name" value="TPR_IPO7/11-like"/>
</dbReference>
<evidence type="ECO:0000313" key="2">
    <source>
        <dbReference type="EMBL" id="CCI44080.1"/>
    </source>
</evidence>
<dbReference type="InterPro" id="IPR011989">
    <property type="entry name" value="ARM-like"/>
</dbReference>
<dbReference type="GO" id="GO:0005829">
    <property type="term" value="C:cytosol"/>
    <property type="evidence" value="ECO:0007669"/>
    <property type="project" value="TreeGrafter"/>
</dbReference>
<dbReference type="EMBL" id="CAIX01000061">
    <property type="protein sequence ID" value="CCI44080.1"/>
    <property type="molecule type" value="Genomic_DNA"/>
</dbReference>
<dbReference type="Gene3D" id="1.25.10.10">
    <property type="entry name" value="Leucine-rich Repeat Variant"/>
    <property type="match status" value="1"/>
</dbReference>
<dbReference type="InterPro" id="IPR016024">
    <property type="entry name" value="ARM-type_fold"/>
</dbReference>
<dbReference type="PANTHER" id="PTHR10997">
    <property type="entry name" value="IMPORTIN-7, 8, 11"/>
    <property type="match status" value="1"/>
</dbReference>
<organism evidence="2 3">
    <name type="scientific">Albugo candida</name>
    <dbReference type="NCBI Taxonomy" id="65357"/>
    <lineage>
        <taxon>Eukaryota</taxon>
        <taxon>Sar</taxon>
        <taxon>Stramenopiles</taxon>
        <taxon>Oomycota</taxon>
        <taxon>Peronosporomycetes</taxon>
        <taxon>Albuginales</taxon>
        <taxon>Albuginaceae</taxon>
        <taxon>Albugo</taxon>
    </lineage>
</organism>
<dbReference type="GO" id="GO:0005635">
    <property type="term" value="C:nuclear envelope"/>
    <property type="evidence" value="ECO:0007669"/>
    <property type="project" value="TreeGrafter"/>
</dbReference>
<dbReference type="STRING" id="65357.A0A024GC12"/>
<dbReference type="InParanoid" id="A0A024GC12"/>
<evidence type="ECO:0000259" key="1">
    <source>
        <dbReference type="Pfam" id="PF25758"/>
    </source>
</evidence>
<name>A0A024GC12_9STRA</name>
<evidence type="ECO:0000313" key="3">
    <source>
        <dbReference type="Proteomes" id="UP000053237"/>
    </source>
</evidence>
<dbReference type="Pfam" id="PF25758">
    <property type="entry name" value="TPR_IPO11"/>
    <property type="match status" value="1"/>
</dbReference>
<proteinExistence type="predicted"/>
<gene>
    <name evidence="2" type="ORF">BN9_048640</name>
</gene>
<dbReference type="GO" id="GO:0006606">
    <property type="term" value="P:protein import into nucleus"/>
    <property type="evidence" value="ECO:0007669"/>
    <property type="project" value="TreeGrafter"/>
</dbReference>
<dbReference type="Proteomes" id="UP000053237">
    <property type="component" value="Unassembled WGS sequence"/>
</dbReference>
<dbReference type="PANTHER" id="PTHR10997:SF70">
    <property type="entry name" value="IMPORTIN N-TERMINAL DOMAIN-CONTAINING PROTEIN"/>
    <property type="match status" value="1"/>
</dbReference>
<dbReference type="OrthoDB" id="361693at2759"/>
<accession>A0A024GC12</accession>
<dbReference type="AlphaFoldDB" id="A0A024GC12"/>
<protein>
    <recommendedName>
        <fullName evidence="1">Importin-7/11-like TPR repeats domain-containing protein</fullName>
    </recommendedName>
</protein>
<sequence length="1040" mass="119059">MLDNGGHAHLILQFLEKCMSSDSNQREHAEAKLSNIVCIMMSGSNLSQNEVILQTLLQTVAPHTDSQAASFPLPSDLRIITCIWIKNLVSKYWKAPQFVSDRWKSQVFRNALLRMAIQEPDQVVALHLRVIVAYISRCDFPSRWKMEDLFQPLVICLQMPGDISHDLADLIEKQHRAIQIILCIIKELVTRRLMVHRKQFDTFAVEILPFLLNHWDVLLHSIGDQSVLQFILKLTKTSTKLIALILTNAFRALATQQFEMVNAILGKVCQYISGLHAQFPSGHNQTAMTIEVGKCIYQMSKLLMKIQASYPMECREYLQVFLRLFWEILEANVNTDTKSGIVCVQFFTNVFNCELYKSKRGSETSKVMHKVMSANGQVELCDEMIAQAQYAISQFLDMPSHSSNACRVVALLQRVVLQLLRQSTSDLEAWSEDPESFFHISKSLTAEESIRVTAENLFLTMLQQYPTICITEFQKLIAQVPEKFQLILSTQPNSSSELSDIILELDSIFLALGLGSYILYQQIDFNRLYVAIFYPLFTTSDAYHIGSLACSGRILPVIFHRSIWLVGRWLGQLAPSHWPILYESALKNAFGNEEIASRSNSEDIVLKLQTISLIECMVADWSAEVDQLKQYLPMILHGLYSFLMTTSTLESKQMIFYTLEMIAKTLGPSIIVCLPQLCTPLTTLWSRSSDDSNLIRGKILSFLKQILISVNELLNDALNCELDAIEKSLLPLQEMCFQGVKSAMDTKATDSYLLEKGLELWYQLILSMKEYSDPLEAIFPHALDILQHNYEHGLILVKIIEKYLTLNGTERFWDIYHAPILNLCITPMINNVNSQVSIALAHLLEQTMEHLHNRGAMTPSLCNELIEPTRRLLACCVRYSENHGEREPESVIISYLHVFAFLVLFLPQFDWVYVSVLKTNSLVLDQLVDLMLSKFPNSHTQSINTNSSSVWYPCELRRKLWASALVALLVWSRPVCKDRVEKIERIANQVIKEMQSRHSEDPPDQQIRQVRGTKWKKIAQVDLRDFLDRNVQSLRNRRDT</sequence>
<feature type="domain" description="Importin-7/11-like TPR repeats" evidence="1">
    <location>
        <begin position="729"/>
        <end position="1007"/>
    </location>
</feature>
<reference evidence="2 3" key="1">
    <citation type="submission" date="2012-05" db="EMBL/GenBank/DDBJ databases">
        <title>Recombination and specialization in a pathogen metapopulation.</title>
        <authorList>
            <person name="Gardiner A."/>
            <person name="Kemen E."/>
            <person name="Schultz-Larsen T."/>
            <person name="MacLean D."/>
            <person name="Van Oosterhout C."/>
            <person name="Jones J.D.G."/>
        </authorList>
    </citation>
    <scope>NUCLEOTIDE SEQUENCE [LARGE SCALE GENOMIC DNA]</scope>
    <source>
        <strain evidence="2 3">Ac Nc2</strain>
    </source>
</reference>
<comment type="caution">
    <text evidence="2">The sequence shown here is derived from an EMBL/GenBank/DDBJ whole genome shotgun (WGS) entry which is preliminary data.</text>
</comment>
<keyword evidence="3" id="KW-1185">Reference proteome</keyword>
<dbReference type="SUPFAM" id="SSF48371">
    <property type="entry name" value="ARM repeat"/>
    <property type="match status" value="1"/>
</dbReference>